<accession>A0ABS2WN95</accession>
<evidence type="ECO:0000313" key="1">
    <source>
        <dbReference type="EMBL" id="MBN2911008.1"/>
    </source>
</evidence>
<gene>
    <name evidence="1" type="ORF">JQC72_16065</name>
</gene>
<name>A0ABS2WN95_9BACL</name>
<sequence>MEWTGYLRPLQHEVAEPITCFARWGKRTPRLNDGTGRTTCITFLREKLAAIVTTVIVIH</sequence>
<keyword evidence="2" id="KW-1185">Reference proteome</keyword>
<proteinExistence type="predicted"/>
<dbReference type="RefSeq" id="WP_205497457.1">
    <property type="nucleotide sequence ID" value="NZ_JAFHAP010000021.1"/>
</dbReference>
<reference evidence="1" key="1">
    <citation type="journal article" date="2024" name="Int. J. Syst. Evol. Microbiol.">
        <title>Polycladomyces zharkentensis sp. nov., a novel thermophilic cellulose- and starch-degrading member of the Bacillota from a geothermal aquifer in Kazakhstan.</title>
        <authorList>
            <person name="Mashzhan A."/>
            <person name="Kistaubayeva A."/>
            <person name="Javier-Lopez R."/>
            <person name="Bissenova U."/>
            <person name="Bissenbay A."/>
            <person name="Birkeland N.K."/>
        </authorList>
    </citation>
    <scope>NUCLEOTIDE SEQUENCE</scope>
    <source>
        <strain evidence="1">ZKZ2T</strain>
    </source>
</reference>
<organism evidence="1 2">
    <name type="scientific">Polycladomyces zharkentensis</name>
    <dbReference type="NCBI Taxonomy" id="2807616"/>
    <lineage>
        <taxon>Bacteria</taxon>
        <taxon>Bacillati</taxon>
        <taxon>Bacillota</taxon>
        <taxon>Bacilli</taxon>
        <taxon>Bacillales</taxon>
        <taxon>Thermoactinomycetaceae</taxon>
        <taxon>Polycladomyces</taxon>
    </lineage>
</organism>
<evidence type="ECO:0000313" key="2">
    <source>
        <dbReference type="Proteomes" id="UP001177120"/>
    </source>
</evidence>
<comment type="caution">
    <text evidence="1">The sequence shown here is derived from an EMBL/GenBank/DDBJ whole genome shotgun (WGS) entry which is preliminary data.</text>
</comment>
<dbReference type="EMBL" id="JAFHAP010000021">
    <property type="protein sequence ID" value="MBN2911008.1"/>
    <property type="molecule type" value="Genomic_DNA"/>
</dbReference>
<dbReference type="Proteomes" id="UP001177120">
    <property type="component" value="Unassembled WGS sequence"/>
</dbReference>
<protein>
    <submittedName>
        <fullName evidence="1">Uncharacterized protein</fullName>
    </submittedName>
</protein>